<proteinExistence type="predicted"/>
<sequence>MTHLATKFVVAAASVAILGAGAAPAMAAPAPVAPQAAPVADSGSSGTGSAALDFPLGLLKLLMCGPWGSTQQHPNPACR</sequence>
<dbReference type="Proteomes" id="UP000316331">
    <property type="component" value="Unassembled WGS sequence"/>
</dbReference>
<keyword evidence="3" id="KW-1185">Reference proteome</keyword>
<dbReference type="EMBL" id="VFPG01000001">
    <property type="protein sequence ID" value="TQM28781.1"/>
    <property type="molecule type" value="Genomic_DNA"/>
</dbReference>
<dbReference type="RefSeq" id="WP_141807369.1">
    <property type="nucleotide sequence ID" value="NZ_VFPG01000001.1"/>
</dbReference>
<evidence type="ECO:0000256" key="1">
    <source>
        <dbReference type="SAM" id="SignalP"/>
    </source>
</evidence>
<reference evidence="2 3" key="1">
    <citation type="submission" date="2019-06" db="EMBL/GenBank/DDBJ databases">
        <title>Sequencing the genomes of 1000 actinobacteria strains.</title>
        <authorList>
            <person name="Klenk H.-P."/>
        </authorList>
    </citation>
    <scope>NUCLEOTIDE SEQUENCE [LARGE SCALE GENOMIC DNA]</scope>
    <source>
        <strain evidence="2 3">DSM 103495</strain>
    </source>
</reference>
<protein>
    <submittedName>
        <fullName evidence="2">Uncharacterized protein</fullName>
    </submittedName>
</protein>
<evidence type="ECO:0000313" key="3">
    <source>
        <dbReference type="Proteomes" id="UP000316331"/>
    </source>
</evidence>
<dbReference type="AlphaFoldDB" id="A0A543F4P4"/>
<keyword evidence="1" id="KW-0732">Signal</keyword>
<organism evidence="2 3">
    <name type="scientific">Nocardia bhagyanarayanae</name>
    <dbReference type="NCBI Taxonomy" id="1215925"/>
    <lineage>
        <taxon>Bacteria</taxon>
        <taxon>Bacillati</taxon>
        <taxon>Actinomycetota</taxon>
        <taxon>Actinomycetes</taxon>
        <taxon>Mycobacteriales</taxon>
        <taxon>Nocardiaceae</taxon>
        <taxon>Nocardia</taxon>
    </lineage>
</organism>
<feature type="chain" id="PRO_5022197033" evidence="1">
    <location>
        <begin position="28"/>
        <end position="79"/>
    </location>
</feature>
<name>A0A543F4P4_9NOCA</name>
<comment type="caution">
    <text evidence="2">The sequence shown here is derived from an EMBL/GenBank/DDBJ whole genome shotgun (WGS) entry which is preliminary data.</text>
</comment>
<feature type="signal peptide" evidence="1">
    <location>
        <begin position="1"/>
        <end position="27"/>
    </location>
</feature>
<evidence type="ECO:0000313" key="2">
    <source>
        <dbReference type="EMBL" id="TQM28781.1"/>
    </source>
</evidence>
<accession>A0A543F4P4</accession>
<gene>
    <name evidence="2" type="ORF">FB390_0355</name>
</gene>